<evidence type="ECO:0000256" key="12">
    <source>
        <dbReference type="ARBA" id="ARBA00048138"/>
    </source>
</evidence>
<evidence type="ECO:0000313" key="14">
    <source>
        <dbReference type="EMBL" id="MBK0399691.1"/>
    </source>
</evidence>
<dbReference type="GO" id="GO:0036424">
    <property type="term" value="F:L-phosphoserine phosphatase activity"/>
    <property type="evidence" value="ECO:0007669"/>
    <property type="project" value="InterPro"/>
</dbReference>
<dbReference type="PANTHER" id="PTHR43344">
    <property type="entry name" value="PHOSPHOSERINE PHOSPHATASE"/>
    <property type="match status" value="1"/>
</dbReference>
<organism evidence="14 15">
    <name type="scientific">Thermohalobaculum xanthum</name>
    <dbReference type="NCBI Taxonomy" id="2753746"/>
    <lineage>
        <taxon>Bacteria</taxon>
        <taxon>Pseudomonadati</taxon>
        <taxon>Pseudomonadota</taxon>
        <taxon>Alphaproteobacteria</taxon>
        <taxon>Rhodobacterales</taxon>
        <taxon>Paracoccaceae</taxon>
        <taxon>Thermohalobaculum</taxon>
    </lineage>
</organism>
<evidence type="ECO:0000256" key="11">
    <source>
        <dbReference type="ARBA" id="ARBA00031693"/>
    </source>
</evidence>
<comment type="catalytic activity">
    <reaction evidence="13">
        <text>O-phospho-D-serine + H2O = D-serine + phosphate</text>
        <dbReference type="Rhea" id="RHEA:24873"/>
        <dbReference type="ChEBI" id="CHEBI:15377"/>
        <dbReference type="ChEBI" id="CHEBI:35247"/>
        <dbReference type="ChEBI" id="CHEBI:43474"/>
        <dbReference type="ChEBI" id="CHEBI:58680"/>
        <dbReference type="EC" id="3.1.3.3"/>
    </reaction>
</comment>
<dbReference type="GO" id="GO:0006564">
    <property type="term" value="P:L-serine biosynthetic process"/>
    <property type="evidence" value="ECO:0007669"/>
    <property type="project" value="UniProtKB-KW"/>
</dbReference>
<protein>
    <recommendedName>
        <fullName evidence="5">Phosphoserine phosphatase</fullName>
        <ecNumber evidence="4">3.1.3.3</ecNumber>
    </recommendedName>
    <alternativeName>
        <fullName evidence="11">O-phosphoserine phosphohydrolase</fullName>
    </alternativeName>
</protein>
<comment type="similarity">
    <text evidence="3">Belongs to the HAD-like hydrolase superfamily. SerB family.</text>
</comment>
<keyword evidence="8 14" id="KW-0378">Hydrolase</keyword>
<keyword evidence="7" id="KW-0479">Metal-binding</keyword>
<dbReference type="EC" id="3.1.3.3" evidence="4"/>
<comment type="caution">
    <text evidence="14">The sequence shown here is derived from an EMBL/GenBank/DDBJ whole genome shotgun (WGS) entry which is preliminary data.</text>
</comment>
<dbReference type="InterPro" id="IPR023214">
    <property type="entry name" value="HAD_sf"/>
</dbReference>
<dbReference type="EMBL" id="JAEHHL010000006">
    <property type="protein sequence ID" value="MBK0399691.1"/>
    <property type="molecule type" value="Genomic_DNA"/>
</dbReference>
<dbReference type="NCBIfam" id="TIGR00338">
    <property type="entry name" value="serB"/>
    <property type="match status" value="1"/>
</dbReference>
<evidence type="ECO:0000256" key="6">
    <source>
        <dbReference type="ARBA" id="ARBA00022605"/>
    </source>
</evidence>
<comment type="catalytic activity">
    <reaction evidence="12">
        <text>O-phospho-L-serine + H2O = L-serine + phosphate</text>
        <dbReference type="Rhea" id="RHEA:21208"/>
        <dbReference type="ChEBI" id="CHEBI:15377"/>
        <dbReference type="ChEBI" id="CHEBI:33384"/>
        <dbReference type="ChEBI" id="CHEBI:43474"/>
        <dbReference type="ChEBI" id="CHEBI:57524"/>
        <dbReference type="EC" id="3.1.3.3"/>
    </reaction>
</comment>
<dbReference type="GO" id="GO:0000287">
    <property type="term" value="F:magnesium ion binding"/>
    <property type="evidence" value="ECO:0007669"/>
    <property type="project" value="TreeGrafter"/>
</dbReference>
<evidence type="ECO:0000256" key="4">
    <source>
        <dbReference type="ARBA" id="ARBA00012640"/>
    </source>
</evidence>
<evidence type="ECO:0000256" key="13">
    <source>
        <dbReference type="ARBA" id="ARBA00048523"/>
    </source>
</evidence>
<evidence type="ECO:0000256" key="8">
    <source>
        <dbReference type="ARBA" id="ARBA00022801"/>
    </source>
</evidence>
<dbReference type="InterPro" id="IPR036412">
    <property type="entry name" value="HAD-like_sf"/>
</dbReference>
<accession>A0A8J7SES1</accession>
<keyword evidence="15" id="KW-1185">Reference proteome</keyword>
<gene>
    <name evidence="14" type="primary">serB</name>
    <name evidence="14" type="ORF">H0I76_10850</name>
</gene>
<dbReference type="Gene3D" id="3.40.50.1000">
    <property type="entry name" value="HAD superfamily/HAD-like"/>
    <property type="match status" value="1"/>
</dbReference>
<dbReference type="SUPFAM" id="SSF56784">
    <property type="entry name" value="HAD-like"/>
    <property type="match status" value="1"/>
</dbReference>
<evidence type="ECO:0000256" key="2">
    <source>
        <dbReference type="ARBA" id="ARBA00005135"/>
    </source>
</evidence>
<dbReference type="UniPathway" id="UPA00135">
    <property type="reaction ID" value="UER00198"/>
</dbReference>
<sequence length="210" mass="21720">MDSTMIPVECIDEIADFAGVKPQVAAITERAMQGELDFEGALRARVKLLEGLEEAVLARVHAERVSLNPGAAALVRTMRAAGAHTLLVSGGFTYFATRVAAEAGFAEARANVLLARDGRLTGHVAEPILGREAKLAALREAAAAMGVGPEAVLAVGDGANDLAMVEAAGLGVAYHPKPALAERADAVIRHSGLDALLALQGYAEDEIAGF</sequence>
<keyword evidence="10" id="KW-0718">Serine biosynthesis</keyword>
<comment type="cofactor">
    <cofactor evidence="1">
        <name>Mg(2+)</name>
        <dbReference type="ChEBI" id="CHEBI:18420"/>
    </cofactor>
</comment>
<name>A0A8J7SES1_9RHOB</name>
<proteinExistence type="inferred from homology"/>
<dbReference type="AlphaFoldDB" id="A0A8J7SES1"/>
<dbReference type="InterPro" id="IPR050582">
    <property type="entry name" value="HAD-like_SerB"/>
</dbReference>
<dbReference type="Proteomes" id="UP000655420">
    <property type="component" value="Unassembled WGS sequence"/>
</dbReference>
<keyword evidence="9" id="KW-0460">Magnesium</keyword>
<evidence type="ECO:0000256" key="10">
    <source>
        <dbReference type="ARBA" id="ARBA00023299"/>
    </source>
</evidence>
<evidence type="ECO:0000256" key="1">
    <source>
        <dbReference type="ARBA" id="ARBA00001946"/>
    </source>
</evidence>
<dbReference type="GO" id="GO:0005737">
    <property type="term" value="C:cytoplasm"/>
    <property type="evidence" value="ECO:0007669"/>
    <property type="project" value="TreeGrafter"/>
</dbReference>
<evidence type="ECO:0000256" key="3">
    <source>
        <dbReference type="ARBA" id="ARBA00009184"/>
    </source>
</evidence>
<dbReference type="InterPro" id="IPR004469">
    <property type="entry name" value="PSP"/>
</dbReference>
<keyword evidence="6" id="KW-0028">Amino-acid biosynthesis</keyword>
<evidence type="ECO:0000256" key="7">
    <source>
        <dbReference type="ARBA" id="ARBA00022723"/>
    </source>
</evidence>
<evidence type="ECO:0000313" key="15">
    <source>
        <dbReference type="Proteomes" id="UP000655420"/>
    </source>
</evidence>
<dbReference type="Pfam" id="PF12710">
    <property type="entry name" value="HAD"/>
    <property type="match status" value="1"/>
</dbReference>
<evidence type="ECO:0000256" key="9">
    <source>
        <dbReference type="ARBA" id="ARBA00022842"/>
    </source>
</evidence>
<reference evidence="14" key="1">
    <citation type="submission" date="2020-12" db="EMBL/GenBank/DDBJ databases">
        <title>Bacterial taxonomy.</title>
        <authorList>
            <person name="Pan X."/>
        </authorList>
    </citation>
    <scope>NUCLEOTIDE SEQUENCE</scope>
    <source>
        <strain evidence="14">M0105</strain>
    </source>
</reference>
<dbReference type="PANTHER" id="PTHR43344:SF2">
    <property type="entry name" value="PHOSPHOSERINE PHOSPHATASE"/>
    <property type="match status" value="1"/>
</dbReference>
<evidence type="ECO:0000256" key="5">
    <source>
        <dbReference type="ARBA" id="ARBA00015196"/>
    </source>
</evidence>
<comment type="pathway">
    <text evidence="2">Amino-acid biosynthesis; L-serine biosynthesis; L-serine from 3-phospho-D-glycerate: step 3/3.</text>
</comment>
<dbReference type="NCBIfam" id="TIGR01488">
    <property type="entry name" value="HAD-SF-IB"/>
    <property type="match status" value="1"/>
</dbReference>